<accession>A0A0G1C8S5</accession>
<evidence type="ECO:0000313" key="1">
    <source>
        <dbReference type="EMBL" id="KKS82060.1"/>
    </source>
</evidence>
<comment type="caution">
    <text evidence="1">The sequence shown here is derived from an EMBL/GenBank/DDBJ whole genome shotgun (WGS) entry which is preliminary data.</text>
</comment>
<evidence type="ECO:0000313" key="2">
    <source>
        <dbReference type="Proteomes" id="UP000034810"/>
    </source>
</evidence>
<proteinExistence type="predicted"/>
<sequence length="132" mass="15666">MSWSQIKRDKSDVDFSTYIRLKAKKCARCGRRGIGEKGITGLQASHFHSRRKWSTRYDEENVDVLCIGCHKYFTEHRAEYKEWKLKQIGQKAYDRLEVVANATGKKDFKLMRIVWRAALRDLEEKLVRRIKT</sequence>
<reference evidence="1 2" key="1">
    <citation type="journal article" date="2015" name="Nature">
        <title>rRNA introns, odd ribosomes, and small enigmatic genomes across a large radiation of phyla.</title>
        <authorList>
            <person name="Brown C.T."/>
            <person name="Hug L.A."/>
            <person name="Thomas B.C."/>
            <person name="Sharon I."/>
            <person name="Castelle C.J."/>
            <person name="Singh A."/>
            <person name="Wilkins M.J."/>
            <person name="Williams K.H."/>
            <person name="Banfield J.F."/>
        </authorList>
    </citation>
    <scope>NUCLEOTIDE SEQUENCE [LARGE SCALE GENOMIC DNA]</scope>
</reference>
<dbReference type="EMBL" id="LCFA01000013">
    <property type="protein sequence ID" value="KKS82060.1"/>
    <property type="molecule type" value="Genomic_DNA"/>
</dbReference>
<name>A0A0G1C8S5_9BACT</name>
<protein>
    <submittedName>
        <fullName evidence="1">NinG recombination protein</fullName>
    </submittedName>
</protein>
<gene>
    <name evidence="1" type="ORF">UV58_C0013G0003</name>
</gene>
<dbReference type="Proteomes" id="UP000034810">
    <property type="component" value="Unassembled WGS sequence"/>
</dbReference>
<organism evidence="1 2">
    <name type="scientific">Candidatus Wolfebacteria bacterium GW2011_GWC1_43_10</name>
    <dbReference type="NCBI Taxonomy" id="1619011"/>
    <lineage>
        <taxon>Bacteria</taxon>
        <taxon>Candidatus Wolfeibacteriota</taxon>
    </lineage>
</organism>
<dbReference type="AlphaFoldDB" id="A0A0G1C8S5"/>